<dbReference type="InterPro" id="IPR017853">
    <property type="entry name" value="GH"/>
</dbReference>
<dbReference type="InterPro" id="IPR036278">
    <property type="entry name" value="Sialidase_sf"/>
</dbReference>
<dbReference type="AlphaFoldDB" id="A0A1I3I6T8"/>
<evidence type="ECO:0000259" key="2">
    <source>
        <dbReference type="Pfam" id="PF13200"/>
    </source>
</evidence>
<keyword evidence="1" id="KW-0732">Signal</keyword>
<dbReference type="Pfam" id="PF13200">
    <property type="entry name" value="DUF4015"/>
    <property type="match status" value="1"/>
</dbReference>
<dbReference type="OrthoDB" id="9774125at2"/>
<sequence>MKKSFFVLSLFFLTALAFSDEVKPLYRLPEKSPVSSLDGDSETEVFLVGSDNGLFRVTNRNSAIPLWTEGRVDQLLSVNLPDDSGIIRSSWLMRTQKGIFYSNDLKNFEERDNGLPFLTIKTFKEGQKTLSLQIQELKDISVNPLNNSEVVTATKDSVYYSNDAGKTWKDLGSMSKNSPGVKAVAVATLEGQSVVFMAHPIFGLSYIYPDKIKAGWTDIDAGFEKMPSLTSSDELADILPVVRTNADGSVYTEIYISQTYMPRIYRLNWQEKKGELIYTGAEPTDVTDGLTTIDNVLLYTRLEGFGAIDLDSLQSPGTPSQERDWHEAFSSVPGMINTAWIPQSRSGFAHGLQLNELWLLYPGTVNSPYAEIANGRKSIYASAYQCSFPEGVAKFKKAVKDRNMNSIVIDMKDDYGFLRYDSHDPLVLEKCSTSGYAIKDLDKFIKEFKDEGIYLVARIVTFKDRSLSKYKNGKYAVWDKKLNKPWMGIKGYDDVLDENGESTGNKETAYYDEQWVDPYSEEVWEYNVAIAKELVARGFDEIQFDYIRFPTDGLNLYNAQYRWQDKGMDKESALISFLSYARANIQAPIGIDIYGANGWYRSGTRTGQDAEMLAEYVDVIGPMFYPSHFEQTFLNYAPVADRTYRIYYYGSFRNTVLCRNRAIIRPWVQSFYLNVSYDRLYYDSDYIKKQFFGVRDSLDRGYMCWNNSGEYGTTPPDIGETETFIGTAAEASREFRKPAIGDKMKPLYVDSDVSVLDSILYPYREEETTSFRPFLKVMP</sequence>
<protein>
    <recommendedName>
        <fullName evidence="2">DUF4015 domain-containing protein</fullName>
    </recommendedName>
</protein>
<evidence type="ECO:0000313" key="4">
    <source>
        <dbReference type="Proteomes" id="UP000182737"/>
    </source>
</evidence>
<gene>
    <name evidence="3" type="ORF">SAMN04487775_101361</name>
</gene>
<dbReference type="SUPFAM" id="SSF50939">
    <property type="entry name" value="Sialidases"/>
    <property type="match status" value="1"/>
</dbReference>
<dbReference type="SUPFAM" id="SSF51445">
    <property type="entry name" value="(Trans)glycosidases"/>
    <property type="match status" value="1"/>
</dbReference>
<organism evidence="3 4">
    <name type="scientific">Treponema bryantii</name>
    <dbReference type="NCBI Taxonomy" id="163"/>
    <lineage>
        <taxon>Bacteria</taxon>
        <taxon>Pseudomonadati</taxon>
        <taxon>Spirochaetota</taxon>
        <taxon>Spirochaetia</taxon>
        <taxon>Spirochaetales</taxon>
        <taxon>Treponemataceae</taxon>
        <taxon>Treponema</taxon>
    </lineage>
</organism>
<dbReference type="Gene3D" id="3.20.20.80">
    <property type="entry name" value="Glycosidases"/>
    <property type="match status" value="1"/>
</dbReference>
<name>A0A1I3I6T8_9SPIR</name>
<evidence type="ECO:0000256" key="1">
    <source>
        <dbReference type="SAM" id="SignalP"/>
    </source>
</evidence>
<feature type="domain" description="DUF4015" evidence="2">
    <location>
        <begin position="378"/>
        <end position="711"/>
    </location>
</feature>
<dbReference type="Proteomes" id="UP000182737">
    <property type="component" value="Unassembled WGS sequence"/>
</dbReference>
<accession>A0A1I3I6T8</accession>
<dbReference type="InterPro" id="IPR025275">
    <property type="entry name" value="DUF4015"/>
</dbReference>
<dbReference type="EMBL" id="FORI01000001">
    <property type="protein sequence ID" value="SFI43577.1"/>
    <property type="molecule type" value="Genomic_DNA"/>
</dbReference>
<feature type="chain" id="PRO_5010322240" description="DUF4015 domain-containing protein" evidence="1">
    <location>
        <begin position="20"/>
        <end position="779"/>
    </location>
</feature>
<reference evidence="4" key="1">
    <citation type="submission" date="2016-10" db="EMBL/GenBank/DDBJ databases">
        <authorList>
            <person name="Varghese N."/>
            <person name="Submissions S."/>
        </authorList>
    </citation>
    <scope>NUCLEOTIDE SEQUENCE [LARGE SCALE GENOMIC DNA]</scope>
    <source>
        <strain evidence="4">XBD1002</strain>
    </source>
</reference>
<evidence type="ECO:0000313" key="3">
    <source>
        <dbReference type="EMBL" id="SFI43577.1"/>
    </source>
</evidence>
<keyword evidence="4" id="KW-1185">Reference proteome</keyword>
<proteinExistence type="predicted"/>
<feature type="signal peptide" evidence="1">
    <location>
        <begin position="1"/>
        <end position="19"/>
    </location>
</feature>
<dbReference type="RefSeq" id="WP_074929946.1">
    <property type="nucleotide sequence ID" value="NZ_FORI01000001.1"/>
</dbReference>